<dbReference type="Pfam" id="PF00171">
    <property type="entry name" value="Aldedh"/>
    <property type="match status" value="1"/>
</dbReference>
<dbReference type="GO" id="GO:0004029">
    <property type="term" value="F:aldehyde dehydrogenase (NAD+) activity"/>
    <property type="evidence" value="ECO:0007669"/>
    <property type="project" value="UniProtKB-EC"/>
</dbReference>
<protein>
    <recommendedName>
        <fullName evidence="3">aldehyde dehydrogenase (NAD(+))</fullName>
        <ecNumber evidence="3">1.2.1.3</ecNumber>
    </recommendedName>
</protein>
<evidence type="ECO:0000313" key="9">
    <source>
        <dbReference type="Proteomes" id="UP000054342"/>
    </source>
</evidence>
<dbReference type="FunFam" id="3.40.605.10:FF:000007">
    <property type="entry name" value="NAD/NADP-dependent betaine aldehyde dehydrogenase"/>
    <property type="match status" value="1"/>
</dbReference>
<evidence type="ECO:0000256" key="4">
    <source>
        <dbReference type="ARBA" id="ARBA00049194"/>
    </source>
</evidence>
<dbReference type="FunFam" id="3.40.309.10:FF:000009">
    <property type="entry name" value="Aldehyde dehydrogenase A"/>
    <property type="match status" value="1"/>
</dbReference>
<dbReference type="Proteomes" id="UP000054342">
    <property type="component" value="Unassembled WGS sequence"/>
</dbReference>
<sequence>MDVFRRRQDVTLVAFSMGQWTYPSPLSRIRQVKPAQALEVFTSPDVAFTLSQLTERSTVAMGSIVEMPSHIAKVMPKHYSLYYNGTWHEPEKDDAYFDTFNPATGEAITKVAQATAGDTEAAIEAAHAAFPAWRDTHPEQRRALLHKAASIVRSKARELALLDSINTGNPFKEMIPDAHTAADALDYFAGLIPMLKGETIPQAEDGFHYTLREPLGVVARIVAYNHPLMFCAQKVAAPLAAGNTVVMKPAEQAPLSALYLAELLDGVFPPGVLSFVNGGVDCGVTLSTHPLVKMITLIGSVPTGKAIYRGASATLKPLLFELGGKNALVAYPDADLDKLVDGMTRGMNYLWAGQSCGSTSRVFLHESLHDRVLDRVTNNVQKAFVAGDPTDEKTTMGPVISPAALDRVKSFCKDAIAEGARLVTGGKQPEHMKKGYFFEPTIFADVDPSMRVAREEVFGPVMSVFKWNDEDDLWKTVNGTNYGLTGAVYTRDLKTAQRAVKRFECGYVWVNNVAKHYLNMPFGGQKNSGLGREECFDELLSFTQLKAVNMSLD</sequence>
<evidence type="ECO:0000256" key="3">
    <source>
        <dbReference type="ARBA" id="ARBA00024226"/>
    </source>
</evidence>
<dbReference type="HOGENOM" id="CLU_005391_0_0_1"/>
<comment type="catalytic activity">
    <reaction evidence="4">
        <text>an aldehyde + NAD(+) + H2O = a carboxylate + NADH + 2 H(+)</text>
        <dbReference type="Rhea" id="RHEA:16185"/>
        <dbReference type="ChEBI" id="CHEBI:15377"/>
        <dbReference type="ChEBI" id="CHEBI:15378"/>
        <dbReference type="ChEBI" id="CHEBI:17478"/>
        <dbReference type="ChEBI" id="CHEBI:29067"/>
        <dbReference type="ChEBI" id="CHEBI:57540"/>
        <dbReference type="ChEBI" id="CHEBI:57945"/>
        <dbReference type="EC" id="1.2.1.3"/>
    </reaction>
</comment>
<dbReference type="PROSITE" id="PS00687">
    <property type="entry name" value="ALDEHYDE_DEHYDR_GLU"/>
    <property type="match status" value="1"/>
</dbReference>
<dbReference type="RefSeq" id="XP_013311052.1">
    <property type="nucleotide sequence ID" value="XM_013455598.1"/>
</dbReference>
<feature type="domain" description="Aldehyde dehydrogenase" evidence="7">
    <location>
        <begin position="89"/>
        <end position="548"/>
    </location>
</feature>
<reference evidence="8 9" key="1">
    <citation type="submission" date="2015-01" db="EMBL/GenBank/DDBJ databases">
        <title>The Genome Sequence of Exophiala xenobiotica CBS118157.</title>
        <authorList>
            <consortium name="The Broad Institute Genomics Platform"/>
            <person name="Cuomo C."/>
            <person name="de Hoog S."/>
            <person name="Gorbushina A."/>
            <person name="Stielow B."/>
            <person name="Teixiera M."/>
            <person name="Abouelleil A."/>
            <person name="Chapman S.B."/>
            <person name="Priest M."/>
            <person name="Young S.K."/>
            <person name="Wortman J."/>
            <person name="Nusbaum C."/>
            <person name="Birren B."/>
        </authorList>
    </citation>
    <scope>NUCLEOTIDE SEQUENCE [LARGE SCALE GENOMIC DNA]</scope>
    <source>
        <strain evidence="8 9">CBS 118157</strain>
    </source>
</reference>
<dbReference type="EMBL" id="KN847323">
    <property type="protein sequence ID" value="KIW50468.1"/>
    <property type="molecule type" value="Genomic_DNA"/>
</dbReference>
<dbReference type="EC" id="1.2.1.3" evidence="3"/>
<dbReference type="STRING" id="348802.A0A0D2E4Y3"/>
<dbReference type="InterPro" id="IPR016161">
    <property type="entry name" value="Ald_DH/histidinol_DH"/>
</dbReference>
<gene>
    <name evidence="8" type="ORF">PV05_12054</name>
</gene>
<evidence type="ECO:0000256" key="5">
    <source>
        <dbReference type="PROSITE-ProRule" id="PRU10007"/>
    </source>
</evidence>
<comment type="similarity">
    <text evidence="1 6">Belongs to the aldehyde dehydrogenase family.</text>
</comment>
<feature type="active site" evidence="5">
    <location>
        <position position="321"/>
    </location>
</feature>
<evidence type="ECO:0000256" key="2">
    <source>
        <dbReference type="ARBA" id="ARBA00023002"/>
    </source>
</evidence>
<dbReference type="OrthoDB" id="310895at2759"/>
<evidence type="ECO:0000256" key="6">
    <source>
        <dbReference type="RuleBase" id="RU003345"/>
    </source>
</evidence>
<evidence type="ECO:0000259" key="7">
    <source>
        <dbReference type="Pfam" id="PF00171"/>
    </source>
</evidence>
<organism evidence="8 9">
    <name type="scientific">Exophiala xenobiotica</name>
    <dbReference type="NCBI Taxonomy" id="348802"/>
    <lineage>
        <taxon>Eukaryota</taxon>
        <taxon>Fungi</taxon>
        <taxon>Dikarya</taxon>
        <taxon>Ascomycota</taxon>
        <taxon>Pezizomycotina</taxon>
        <taxon>Eurotiomycetes</taxon>
        <taxon>Chaetothyriomycetidae</taxon>
        <taxon>Chaetothyriales</taxon>
        <taxon>Herpotrichiellaceae</taxon>
        <taxon>Exophiala</taxon>
    </lineage>
</organism>
<proteinExistence type="inferred from homology"/>
<keyword evidence="2 6" id="KW-0560">Oxidoreductase</keyword>
<evidence type="ECO:0000313" key="8">
    <source>
        <dbReference type="EMBL" id="KIW50468.1"/>
    </source>
</evidence>
<dbReference type="GeneID" id="25333962"/>
<dbReference type="InterPro" id="IPR016163">
    <property type="entry name" value="Ald_DH_C"/>
</dbReference>
<dbReference type="InterPro" id="IPR015590">
    <property type="entry name" value="Aldehyde_DH_dom"/>
</dbReference>
<dbReference type="Gene3D" id="3.40.605.10">
    <property type="entry name" value="Aldehyde Dehydrogenase, Chain A, domain 1"/>
    <property type="match status" value="1"/>
</dbReference>
<accession>A0A0D2E4Y3</accession>
<dbReference type="InterPro" id="IPR016162">
    <property type="entry name" value="Ald_DH_N"/>
</dbReference>
<dbReference type="Gene3D" id="3.40.309.10">
    <property type="entry name" value="Aldehyde Dehydrogenase, Chain A, domain 2"/>
    <property type="match status" value="1"/>
</dbReference>
<dbReference type="InterPro" id="IPR029510">
    <property type="entry name" value="Ald_DH_CS_GLU"/>
</dbReference>
<keyword evidence="9" id="KW-1185">Reference proteome</keyword>
<dbReference type="PANTHER" id="PTHR11699">
    <property type="entry name" value="ALDEHYDE DEHYDROGENASE-RELATED"/>
    <property type="match status" value="1"/>
</dbReference>
<name>A0A0D2E4Y3_9EURO</name>
<evidence type="ECO:0000256" key="1">
    <source>
        <dbReference type="ARBA" id="ARBA00009986"/>
    </source>
</evidence>
<dbReference type="AlphaFoldDB" id="A0A0D2E4Y3"/>
<dbReference type="SUPFAM" id="SSF53720">
    <property type="entry name" value="ALDH-like"/>
    <property type="match status" value="1"/>
</dbReference>